<sequence>MADADPEPLRRLSFMPSAQAAAALYHDPFTVLSSHSSYIPPVHEPLHCPGVEFTWPHVQFWSTHPFQRHGFTEPRLGYQFASIVESSDGRNVDFRIRSDSCQRTNATGPCSACEAVKSTVTRLAEMAVHAEPRTSHKYLSHDQVRGLVEERDTTINALKLKLNLGRKVASVMRKLDDYRRFVMAVSTGDVPRLRQLVMTPNFKRKSHERTWRVHDYSSAVKPKIYSSSDVIDSDAFLTNNLFATLIRCDHTVSLAILKCIAITQNGIRVGRVNVNSLPHAAAKIHLTGQILDFRITPSAASESTASAAWTWSGAFTKMTPLGNGPIPVGKTARKLVSIRLWELVKAVAGIKSLPHFHANDEFPYINKVTGRAGFQSKDGSQYLEAHSQPSGSTSFECYQCGRVLLDSKKARRVLISVSTYCKQCAGFQKIFWSIHSTSMSDTDNDDTTSMASTVLPCTVEEIMSMPPQEVVARTASMSKTASKTADEADIIEEPEVDRGEGQAGARQIVTCLSIFSAAEMLKAKTKREAVNTYMHLASDEPFDTWCAQLLVKVDAACQSKTLDFKNYNVKFSIPRISREPLPVKTTDNYAIMISRASNSRKAVPICVVLEEHSAPVSRKKASQAADASDTKNDITLVDDNEESGAPMKTKTKKDNSKKKTKVPKDADIDPAALCLTGYCFIDPAKPGAPHFGPGAKQFEVWSAVMMIRQPLSALQTNHKYFNGLSDEAKGEPSLLQRRLQDTLNKSSKAAEPPLPVTAPAQQPANVYNFLVLGLRLVLLYRRHLTTSQCSYSLRISTPASA</sequence>
<comment type="caution">
    <text evidence="1">The sequence shown here is derived from an EMBL/GenBank/DDBJ whole genome shotgun (WGS) entry which is preliminary data.</text>
</comment>
<gene>
    <name evidence="1" type="ORF">FA95DRAFT_1577424</name>
</gene>
<evidence type="ECO:0000313" key="1">
    <source>
        <dbReference type="EMBL" id="KAI0039703.1"/>
    </source>
</evidence>
<organism evidence="1 2">
    <name type="scientific">Auriscalpium vulgare</name>
    <dbReference type="NCBI Taxonomy" id="40419"/>
    <lineage>
        <taxon>Eukaryota</taxon>
        <taxon>Fungi</taxon>
        <taxon>Dikarya</taxon>
        <taxon>Basidiomycota</taxon>
        <taxon>Agaricomycotina</taxon>
        <taxon>Agaricomycetes</taxon>
        <taxon>Russulales</taxon>
        <taxon>Auriscalpiaceae</taxon>
        <taxon>Auriscalpium</taxon>
    </lineage>
</organism>
<reference evidence="1" key="2">
    <citation type="journal article" date="2022" name="New Phytol.">
        <title>Evolutionary transition to the ectomycorrhizal habit in the genomes of a hyperdiverse lineage of mushroom-forming fungi.</title>
        <authorList>
            <person name="Looney B."/>
            <person name="Miyauchi S."/>
            <person name="Morin E."/>
            <person name="Drula E."/>
            <person name="Courty P.E."/>
            <person name="Kohler A."/>
            <person name="Kuo A."/>
            <person name="LaButti K."/>
            <person name="Pangilinan J."/>
            <person name="Lipzen A."/>
            <person name="Riley R."/>
            <person name="Andreopoulos W."/>
            <person name="He G."/>
            <person name="Johnson J."/>
            <person name="Nolan M."/>
            <person name="Tritt A."/>
            <person name="Barry K.W."/>
            <person name="Grigoriev I.V."/>
            <person name="Nagy L.G."/>
            <person name="Hibbett D."/>
            <person name="Henrissat B."/>
            <person name="Matheny P.B."/>
            <person name="Labbe J."/>
            <person name="Martin F.M."/>
        </authorList>
    </citation>
    <scope>NUCLEOTIDE SEQUENCE</scope>
    <source>
        <strain evidence="1">FP105234-sp</strain>
    </source>
</reference>
<name>A0ACB8R6N1_9AGAM</name>
<keyword evidence="2" id="KW-1185">Reference proteome</keyword>
<dbReference type="EMBL" id="MU276272">
    <property type="protein sequence ID" value="KAI0039703.1"/>
    <property type="molecule type" value="Genomic_DNA"/>
</dbReference>
<evidence type="ECO:0000313" key="2">
    <source>
        <dbReference type="Proteomes" id="UP000814033"/>
    </source>
</evidence>
<proteinExistence type="predicted"/>
<reference evidence="1" key="1">
    <citation type="submission" date="2021-02" db="EMBL/GenBank/DDBJ databases">
        <authorList>
            <consortium name="DOE Joint Genome Institute"/>
            <person name="Ahrendt S."/>
            <person name="Looney B.P."/>
            <person name="Miyauchi S."/>
            <person name="Morin E."/>
            <person name="Drula E."/>
            <person name="Courty P.E."/>
            <person name="Chicoki N."/>
            <person name="Fauchery L."/>
            <person name="Kohler A."/>
            <person name="Kuo A."/>
            <person name="Labutti K."/>
            <person name="Pangilinan J."/>
            <person name="Lipzen A."/>
            <person name="Riley R."/>
            <person name="Andreopoulos W."/>
            <person name="He G."/>
            <person name="Johnson J."/>
            <person name="Barry K.W."/>
            <person name="Grigoriev I.V."/>
            <person name="Nagy L."/>
            <person name="Hibbett D."/>
            <person name="Henrissat B."/>
            <person name="Matheny P.B."/>
            <person name="Labbe J."/>
            <person name="Martin F."/>
        </authorList>
    </citation>
    <scope>NUCLEOTIDE SEQUENCE</scope>
    <source>
        <strain evidence="1">FP105234-sp</strain>
    </source>
</reference>
<dbReference type="Proteomes" id="UP000814033">
    <property type="component" value="Unassembled WGS sequence"/>
</dbReference>
<accession>A0ACB8R6N1</accession>
<protein>
    <submittedName>
        <fullName evidence="1">Uncharacterized protein</fullName>
    </submittedName>
</protein>